<dbReference type="Proteomes" id="UP000479190">
    <property type="component" value="Unassembled WGS sequence"/>
</dbReference>
<gene>
    <name evidence="2" type="ORF">TBRA_LOCUS16612</name>
</gene>
<dbReference type="EMBL" id="CADCXV010001523">
    <property type="protein sequence ID" value="CAB0045060.1"/>
    <property type="molecule type" value="Genomic_DNA"/>
</dbReference>
<reference evidence="2 3" key="1">
    <citation type="submission" date="2020-02" db="EMBL/GenBank/DDBJ databases">
        <authorList>
            <person name="Ferguson B K."/>
        </authorList>
    </citation>
    <scope>NUCLEOTIDE SEQUENCE [LARGE SCALE GENOMIC DNA]</scope>
</reference>
<organism evidence="2 3">
    <name type="scientific">Trichogramma brassicae</name>
    <dbReference type="NCBI Taxonomy" id="86971"/>
    <lineage>
        <taxon>Eukaryota</taxon>
        <taxon>Metazoa</taxon>
        <taxon>Ecdysozoa</taxon>
        <taxon>Arthropoda</taxon>
        <taxon>Hexapoda</taxon>
        <taxon>Insecta</taxon>
        <taxon>Pterygota</taxon>
        <taxon>Neoptera</taxon>
        <taxon>Endopterygota</taxon>
        <taxon>Hymenoptera</taxon>
        <taxon>Apocrita</taxon>
        <taxon>Proctotrupomorpha</taxon>
        <taxon>Chalcidoidea</taxon>
        <taxon>Trichogrammatidae</taxon>
        <taxon>Trichogramma</taxon>
    </lineage>
</organism>
<name>A0A6H5J4Q1_9HYME</name>
<feature type="region of interest" description="Disordered" evidence="1">
    <location>
        <begin position="157"/>
        <end position="197"/>
    </location>
</feature>
<evidence type="ECO:0000313" key="2">
    <source>
        <dbReference type="EMBL" id="CAB0045060.1"/>
    </source>
</evidence>
<accession>A0A6H5J4Q1</accession>
<sequence>MIELIRPSLRSLSPEKRSDHNTINDFDPLCGAHQEPKELESDEAAEKNTATKTSRDPKTRSSRRRRNNNYLSVGTVRSTISISSCPVRVLQTRGMNYTPKARNEQTRAVGPARAEADRRSYQHATQAAAPTTAAGCRRSRAVRAALYKAARRAARAIRSSDLALSTSPGPPEKCGTRGHQSTPRPSEVFSPGSPDIAHNLSDFRDLATRYASSC</sequence>
<keyword evidence="3" id="KW-1185">Reference proteome</keyword>
<protein>
    <submittedName>
        <fullName evidence="2">Uncharacterized protein</fullName>
    </submittedName>
</protein>
<evidence type="ECO:0000313" key="3">
    <source>
        <dbReference type="Proteomes" id="UP000479190"/>
    </source>
</evidence>
<evidence type="ECO:0000256" key="1">
    <source>
        <dbReference type="SAM" id="MobiDB-lite"/>
    </source>
</evidence>
<proteinExistence type="predicted"/>
<dbReference type="AlphaFoldDB" id="A0A6H5J4Q1"/>
<feature type="compositionally biased region" description="Basic and acidic residues" evidence="1">
    <location>
        <begin position="13"/>
        <end position="22"/>
    </location>
</feature>
<feature type="region of interest" description="Disordered" evidence="1">
    <location>
        <begin position="1"/>
        <end position="69"/>
    </location>
</feature>